<evidence type="ECO:0000313" key="1">
    <source>
        <dbReference type="EMBL" id="RMZ97850.1"/>
    </source>
</evidence>
<dbReference type="AlphaFoldDB" id="A0A3M7PGJ7"/>
<sequence>MTSSSPLTNSVRKRLLKNGVCPGEESLFVLNQLRSPRLHRARSECHLYSLFKNMITKTNSKLIILISQYIKLIKIKNTILRFFINILNETIKNLFQFFLNIPYLIPTSLN</sequence>
<evidence type="ECO:0000313" key="2">
    <source>
        <dbReference type="Proteomes" id="UP000276133"/>
    </source>
</evidence>
<reference evidence="1 2" key="1">
    <citation type="journal article" date="2018" name="Sci. Rep.">
        <title>Genomic signatures of local adaptation to the degree of environmental predictability in rotifers.</title>
        <authorList>
            <person name="Franch-Gras L."/>
            <person name="Hahn C."/>
            <person name="Garcia-Roger E.M."/>
            <person name="Carmona M.J."/>
            <person name="Serra M."/>
            <person name="Gomez A."/>
        </authorList>
    </citation>
    <scope>NUCLEOTIDE SEQUENCE [LARGE SCALE GENOMIC DNA]</scope>
    <source>
        <strain evidence="1">HYR1</strain>
    </source>
</reference>
<dbReference type="Proteomes" id="UP000276133">
    <property type="component" value="Unassembled WGS sequence"/>
</dbReference>
<keyword evidence="2" id="KW-1185">Reference proteome</keyword>
<comment type="caution">
    <text evidence="1">The sequence shown here is derived from an EMBL/GenBank/DDBJ whole genome shotgun (WGS) entry which is preliminary data.</text>
</comment>
<accession>A0A3M7PGJ7</accession>
<gene>
    <name evidence="1" type="ORF">BpHYR1_050729</name>
</gene>
<proteinExistence type="predicted"/>
<organism evidence="1 2">
    <name type="scientific">Brachionus plicatilis</name>
    <name type="common">Marine rotifer</name>
    <name type="synonym">Brachionus muelleri</name>
    <dbReference type="NCBI Taxonomy" id="10195"/>
    <lineage>
        <taxon>Eukaryota</taxon>
        <taxon>Metazoa</taxon>
        <taxon>Spiralia</taxon>
        <taxon>Gnathifera</taxon>
        <taxon>Rotifera</taxon>
        <taxon>Eurotatoria</taxon>
        <taxon>Monogononta</taxon>
        <taxon>Pseudotrocha</taxon>
        <taxon>Ploima</taxon>
        <taxon>Brachionidae</taxon>
        <taxon>Brachionus</taxon>
    </lineage>
</organism>
<protein>
    <submittedName>
        <fullName evidence="1">Uncharacterized protein</fullName>
    </submittedName>
</protein>
<name>A0A3M7PGJ7_BRAPC</name>
<dbReference type="EMBL" id="REGN01011147">
    <property type="protein sequence ID" value="RMZ97850.1"/>
    <property type="molecule type" value="Genomic_DNA"/>
</dbReference>